<gene>
    <name evidence="2" type="ORF">HK099_003489</name>
</gene>
<evidence type="ECO:0000256" key="1">
    <source>
        <dbReference type="SAM" id="Coils"/>
    </source>
</evidence>
<feature type="coiled-coil region" evidence="1">
    <location>
        <begin position="37"/>
        <end position="82"/>
    </location>
</feature>
<evidence type="ECO:0000313" key="3">
    <source>
        <dbReference type="Proteomes" id="UP001211065"/>
    </source>
</evidence>
<dbReference type="EMBL" id="JADGJW010002283">
    <property type="protein sequence ID" value="KAJ3198713.1"/>
    <property type="molecule type" value="Genomic_DNA"/>
</dbReference>
<organism evidence="2 3">
    <name type="scientific">Clydaea vesicula</name>
    <dbReference type="NCBI Taxonomy" id="447962"/>
    <lineage>
        <taxon>Eukaryota</taxon>
        <taxon>Fungi</taxon>
        <taxon>Fungi incertae sedis</taxon>
        <taxon>Chytridiomycota</taxon>
        <taxon>Chytridiomycota incertae sedis</taxon>
        <taxon>Chytridiomycetes</taxon>
        <taxon>Lobulomycetales</taxon>
        <taxon>Lobulomycetaceae</taxon>
        <taxon>Clydaea</taxon>
    </lineage>
</organism>
<accession>A0AAD5TSK9</accession>
<evidence type="ECO:0000313" key="2">
    <source>
        <dbReference type="EMBL" id="KAJ3198713.1"/>
    </source>
</evidence>
<comment type="caution">
    <text evidence="2">The sequence shown here is derived from an EMBL/GenBank/DDBJ whole genome shotgun (WGS) entry which is preliminary data.</text>
</comment>
<protein>
    <submittedName>
        <fullName evidence="2">Uncharacterized protein</fullName>
    </submittedName>
</protein>
<keyword evidence="1" id="KW-0175">Coiled coil</keyword>
<feature type="non-terminal residue" evidence="2">
    <location>
        <position position="1"/>
    </location>
</feature>
<keyword evidence="3" id="KW-1185">Reference proteome</keyword>
<proteinExistence type="predicted"/>
<dbReference type="AlphaFoldDB" id="A0AAD5TSK9"/>
<dbReference type="Proteomes" id="UP001211065">
    <property type="component" value="Unassembled WGS sequence"/>
</dbReference>
<reference evidence="2" key="1">
    <citation type="submission" date="2020-05" db="EMBL/GenBank/DDBJ databases">
        <title>Phylogenomic resolution of chytrid fungi.</title>
        <authorList>
            <person name="Stajich J.E."/>
            <person name="Amses K."/>
            <person name="Simmons R."/>
            <person name="Seto K."/>
            <person name="Myers J."/>
            <person name="Bonds A."/>
            <person name="Quandt C.A."/>
            <person name="Barry K."/>
            <person name="Liu P."/>
            <person name="Grigoriev I."/>
            <person name="Longcore J.E."/>
            <person name="James T.Y."/>
        </authorList>
    </citation>
    <scope>NUCLEOTIDE SEQUENCE</scope>
    <source>
        <strain evidence="2">JEL0476</strain>
    </source>
</reference>
<sequence length="82" mass="9830">ELEENSEGEMEIVGKGKKEGDKIQINKNNNKDFVKEIEKLKRVKAKELHEKEVLKNKELLEKQRLEKEKKKIGTQKREKRRM</sequence>
<name>A0AAD5TSK9_9FUNG</name>